<protein>
    <submittedName>
        <fullName evidence="1">Uncharacterized protein</fullName>
    </submittedName>
</protein>
<organism evidence="1">
    <name type="scientific">Anguilla anguilla</name>
    <name type="common">European freshwater eel</name>
    <name type="synonym">Muraena anguilla</name>
    <dbReference type="NCBI Taxonomy" id="7936"/>
    <lineage>
        <taxon>Eukaryota</taxon>
        <taxon>Metazoa</taxon>
        <taxon>Chordata</taxon>
        <taxon>Craniata</taxon>
        <taxon>Vertebrata</taxon>
        <taxon>Euteleostomi</taxon>
        <taxon>Actinopterygii</taxon>
        <taxon>Neopterygii</taxon>
        <taxon>Teleostei</taxon>
        <taxon>Anguilliformes</taxon>
        <taxon>Anguillidae</taxon>
        <taxon>Anguilla</taxon>
    </lineage>
</organism>
<reference evidence="1" key="2">
    <citation type="journal article" date="2015" name="Fish Shellfish Immunol.">
        <title>Early steps in the European eel (Anguilla anguilla)-Vibrio vulnificus interaction in the gills: Role of the RtxA13 toxin.</title>
        <authorList>
            <person name="Callol A."/>
            <person name="Pajuelo D."/>
            <person name="Ebbesson L."/>
            <person name="Teles M."/>
            <person name="MacKenzie S."/>
            <person name="Amaro C."/>
        </authorList>
    </citation>
    <scope>NUCLEOTIDE SEQUENCE</scope>
</reference>
<dbReference type="EMBL" id="GBXM01063284">
    <property type="protein sequence ID" value="JAH45293.1"/>
    <property type="molecule type" value="Transcribed_RNA"/>
</dbReference>
<sequence>MSNTQPDNPQRPTLRMKKIFLLI</sequence>
<dbReference type="AlphaFoldDB" id="A0A0E9SXQ5"/>
<proteinExistence type="predicted"/>
<evidence type="ECO:0000313" key="1">
    <source>
        <dbReference type="EMBL" id="JAH45293.1"/>
    </source>
</evidence>
<name>A0A0E9SXQ5_ANGAN</name>
<reference evidence="1" key="1">
    <citation type="submission" date="2014-11" db="EMBL/GenBank/DDBJ databases">
        <authorList>
            <person name="Amaro Gonzalez C."/>
        </authorList>
    </citation>
    <scope>NUCLEOTIDE SEQUENCE</scope>
</reference>
<accession>A0A0E9SXQ5</accession>